<evidence type="ECO:0000256" key="2">
    <source>
        <dbReference type="ARBA" id="ARBA00005689"/>
    </source>
</evidence>
<dbReference type="PANTHER" id="PTHR10160">
    <property type="entry name" value="NAD(P) TRANSHYDROGENASE"/>
    <property type="match status" value="1"/>
</dbReference>
<dbReference type="NCBIfam" id="NF006942">
    <property type="entry name" value="PRK09424.1"/>
    <property type="match status" value="1"/>
</dbReference>
<dbReference type="Pfam" id="PF01262">
    <property type="entry name" value="AlaDh_PNT_C"/>
    <property type="match status" value="1"/>
</dbReference>
<keyword evidence="6" id="KW-1278">Translocase</keyword>
<dbReference type="Proteomes" id="UP001317532">
    <property type="component" value="Chromosome"/>
</dbReference>
<evidence type="ECO:0000256" key="6">
    <source>
        <dbReference type="ARBA" id="ARBA00022967"/>
    </source>
</evidence>
<protein>
    <recommendedName>
        <fullName evidence="3">proton-translocating NAD(P)(+) transhydrogenase</fullName>
        <ecNumber evidence="3">7.1.1.1</ecNumber>
    </recommendedName>
</protein>
<dbReference type="InterPro" id="IPR007886">
    <property type="entry name" value="AlaDH/PNT_N"/>
</dbReference>
<dbReference type="CDD" id="cd05304">
    <property type="entry name" value="Rubrum_tdh"/>
    <property type="match status" value="1"/>
</dbReference>
<dbReference type="InterPro" id="IPR007698">
    <property type="entry name" value="AlaDH/PNT_NAD(H)-bd"/>
</dbReference>
<comment type="catalytic activity">
    <reaction evidence="8">
        <text>NAD(+) + NADPH + H(+)(in) = NADH + NADP(+) + H(+)(out)</text>
        <dbReference type="Rhea" id="RHEA:47992"/>
        <dbReference type="ChEBI" id="CHEBI:15378"/>
        <dbReference type="ChEBI" id="CHEBI:57540"/>
        <dbReference type="ChEBI" id="CHEBI:57783"/>
        <dbReference type="ChEBI" id="CHEBI:57945"/>
        <dbReference type="ChEBI" id="CHEBI:58349"/>
        <dbReference type="EC" id="7.1.1.1"/>
    </reaction>
</comment>
<evidence type="ECO:0000256" key="1">
    <source>
        <dbReference type="ARBA" id="ARBA00003943"/>
    </source>
</evidence>
<feature type="domain" description="Alanine dehydrogenase/pyridine nucleotide transhydrogenase NAD(H)-binding" evidence="9">
    <location>
        <begin position="147"/>
        <end position="311"/>
    </location>
</feature>
<dbReference type="EMBL" id="AP025523">
    <property type="protein sequence ID" value="BDE08018.1"/>
    <property type="molecule type" value="Genomic_DNA"/>
</dbReference>
<dbReference type="SUPFAM" id="SSF52283">
    <property type="entry name" value="Formate/glycerate dehydrogenase catalytic domain-like"/>
    <property type="match status" value="1"/>
</dbReference>
<dbReference type="RefSeq" id="WP_317995571.1">
    <property type="nucleotide sequence ID" value="NZ_AP025523.1"/>
</dbReference>
<accession>A0AAN1Y0F3</accession>
<dbReference type="SMART" id="SM01002">
    <property type="entry name" value="AlaDh_PNT_C"/>
    <property type="match status" value="1"/>
</dbReference>
<evidence type="ECO:0000256" key="8">
    <source>
        <dbReference type="ARBA" id="ARBA00048202"/>
    </source>
</evidence>
<keyword evidence="4" id="KW-0547">Nucleotide-binding</keyword>
<dbReference type="AlphaFoldDB" id="A0AAN1Y0F3"/>
<dbReference type="Gene3D" id="3.40.50.720">
    <property type="entry name" value="NAD(P)-binding Rossmann-like Domain"/>
    <property type="match status" value="2"/>
</dbReference>
<evidence type="ECO:0000259" key="9">
    <source>
        <dbReference type="SMART" id="SM01002"/>
    </source>
</evidence>
<keyword evidence="5" id="KW-0521">NADP</keyword>
<name>A0AAN1Y0F3_UNVUL</name>
<dbReference type="SMART" id="SM01003">
    <property type="entry name" value="AlaDh_PNT_N"/>
    <property type="match status" value="1"/>
</dbReference>
<dbReference type="GO" id="GO:0016491">
    <property type="term" value="F:oxidoreductase activity"/>
    <property type="evidence" value="ECO:0007669"/>
    <property type="project" value="InterPro"/>
</dbReference>
<dbReference type="InterPro" id="IPR008143">
    <property type="entry name" value="Ala_DH/PNT_CS2"/>
</dbReference>
<evidence type="ECO:0000256" key="7">
    <source>
        <dbReference type="ARBA" id="ARBA00023027"/>
    </source>
</evidence>
<dbReference type="Pfam" id="PF05222">
    <property type="entry name" value="AlaDh_PNT_N"/>
    <property type="match status" value="1"/>
</dbReference>
<dbReference type="GO" id="GO:0008750">
    <property type="term" value="F:proton-translocating NAD(P)+ transhydrogenase activity"/>
    <property type="evidence" value="ECO:0007669"/>
    <property type="project" value="UniProtKB-EC"/>
</dbReference>
<keyword evidence="7" id="KW-0520">NAD</keyword>
<organism evidence="11 12">
    <name type="scientific">Vulcanimicrobium alpinum</name>
    <dbReference type="NCBI Taxonomy" id="3016050"/>
    <lineage>
        <taxon>Bacteria</taxon>
        <taxon>Bacillati</taxon>
        <taxon>Vulcanimicrobiota</taxon>
        <taxon>Vulcanimicrobiia</taxon>
        <taxon>Vulcanimicrobiales</taxon>
        <taxon>Vulcanimicrobiaceae</taxon>
        <taxon>Vulcanimicrobium</taxon>
    </lineage>
</organism>
<dbReference type="EC" id="7.1.1.1" evidence="3"/>
<dbReference type="GO" id="GO:0050661">
    <property type="term" value="F:NADP binding"/>
    <property type="evidence" value="ECO:0007669"/>
    <property type="project" value="TreeGrafter"/>
</dbReference>
<gene>
    <name evidence="11" type="primary">pntA</name>
    <name evidence="11" type="ORF">WPS_32940</name>
</gene>
<evidence type="ECO:0000259" key="10">
    <source>
        <dbReference type="SMART" id="SM01003"/>
    </source>
</evidence>
<dbReference type="GO" id="GO:0005886">
    <property type="term" value="C:plasma membrane"/>
    <property type="evidence" value="ECO:0007669"/>
    <property type="project" value="TreeGrafter"/>
</dbReference>
<evidence type="ECO:0000256" key="4">
    <source>
        <dbReference type="ARBA" id="ARBA00022741"/>
    </source>
</evidence>
<feature type="domain" description="Alanine dehydrogenase/pyridine nucleotide transhydrogenase N-terminal" evidence="10">
    <location>
        <begin position="4"/>
        <end position="138"/>
    </location>
</feature>
<evidence type="ECO:0000313" key="12">
    <source>
        <dbReference type="Proteomes" id="UP001317532"/>
    </source>
</evidence>
<sequence>MKIAVPKERAPGEHRVALVPDVIAKLIGGGHAITVERGAGAAAFYPDDAYAKAGAAIADGAAVYAGADVVARVAKPDDAEVAAIPAGATLVGLLAPLGDPRSVERYAQRGISALAMELIPRTTLAQAMDALSSQASIGGYKAVVLAAEALPKYFPMLTTAAGTVQPAKVLVIGAGVAGLQAIGTARRLGAIVTGYDARSAVKEQVQSLGAKFLEIAGVEATGQGGYARELTPEEIAIQRAAMVKAIGGSDVVITTAAVPGRKAPVLVTADAVAAMAPGSVIVDLAAETGGNCELTRAGQTIVSEGGVSIIGAVNLPATVPTHASQLYARNVQALLTYLYRDERLALDANDEIARGAVIVRAGEIVHEPTKSALAAPGGVV</sequence>
<comment type="function">
    <text evidence="1">The transhydrogenation between NADH and NADP is coupled to respiration and ATP hydrolysis and functions as a proton pump across the membrane.</text>
</comment>
<dbReference type="SUPFAM" id="SSF51735">
    <property type="entry name" value="NAD(P)-binding Rossmann-fold domains"/>
    <property type="match status" value="1"/>
</dbReference>
<evidence type="ECO:0000256" key="5">
    <source>
        <dbReference type="ARBA" id="ARBA00022857"/>
    </source>
</evidence>
<evidence type="ECO:0000256" key="3">
    <source>
        <dbReference type="ARBA" id="ARBA00012943"/>
    </source>
</evidence>
<dbReference type="InterPro" id="IPR036291">
    <property type="entry name" value="NAD(P)-bd_dom_sf"/>
</dbReference>
<dbReference type="PANTHER" id="PTHR10160:SF19">
    <property type="entry name" value="PROTON-TRANSLOCATING NAD(P)(+) TRANSHYDROGENASE"/>
    <property type="match status" value="1"/>
</dbReference>
<keyword evidence="12" id="KW-1185">Reference proteome</keyword>
<proteinExistence type="inferred from homology"/>
<dbReference type="GO" id="GO:0006740">
    <property type="term" value="P:NADPH regeneration"/>
    <property type="evidence" value="ECO:0007669"/>
    <property type="project" value="TreeGrafter"/>
</dbReference>
<dbReference type="KEGG" id="vab:WPS_32940"/>
<dbReference type="PROSITE" id="PS00837">
    <property type="entry name" value="ALADH_PNT_2"/>
    <property type="match status" value="1"/>
</dbReference>
<comment type="similarity">
    <text evidence="2">Belongs to the AlaDH/PNT family.</text>
</comment>
<evidence type="ECO:0000313" key="11">
    <source>
        <dbReference type="EMBL" id="BDE08018.1"/>
    </source>
</evidence>
<reference evidence="11 12" key="1">
    <citation type="journal article" date="2022" name="ISME Commun">
        <title>Vulcanimicrobium alpinus gen. nov. sp. nov., the first cultivated representative of the candidate phylum 'Eremiobacterota', is a metabolically versatile aerobic anoxygenic phototroph.</title>
        <authorList>
            <person name="Yabe S."/>
            <person name="Muto K."/>
            <person name="Abe K."/>
            <person name="Yokota A."/>
            <person name="Staudigel H."/>
            <person name="Tebo B.M."/>
        </authorList>
    </citation>
    <scope>NUCLEOTIDE SEQUENCE [LARGE SCALE GENOMIC DNA]</scope>
    <source>
        <strain evidence="11 12">WC8-2</strain>
    </source>
</reference>